<dbReference type="RefSeq" id="XP_062659117.1">
    <property type="nucleotide sequence ID" value="XM_062803791.1"/>
</dbReference>
<evidence type="ECO:0000313" key="3">
    <source>
        <dbReference type="Proteomes" id="UP001278766"/>
    </source>
</evidence>
<gene>
    <name evidence="2" type="ORF">B0H64DRAFT_395733</name>
</gene>
<proteinExistence type="predicted"/>
<protein>
    <submittedName>
        <fullName evidence="2">Uncharacterized protein</fullName>
    </submittedName>
</protein>
<dbReference type="GeneID" id="87840739"/>
<reference evidence="2" key="2">
    <citation type="submission" date="2023-06" db="EMBL/GenBank/DDBJ databases">
        <authorList>
            <consortium name="Lawrence Berkeley National Laboratory"/>
            <person name="Haridas S."/>
            <person name="Hensen N."/>
            <person name="Bonometti L."/>
            <person name="Westerberg I."/>
            <person name="Brannstrom I.O."/>
            <person name="Guillou S."/>
            <person name="Cros-Aarteil S."/>
            <person name="Calhoun S."/>
            <person name="Kuo A."/>
            <person name="Mondo S."/>
            <person name="Pangilinan J."/>
            <person name="Riley R."/>
            <person name="Labutti K."/>
            <person name="Andreopoulos B."/>
            <person name="Lipzen A."/>
            <person name="Chen C."/>
            <person name="Yanf M."/>
            <person name="Daum C."/>
            <person name="Ng V."/>
            <person name="Clum A."/>
            <person name="Steindorff A."/>
            <person name="Ohm R."/>
            <person name="Martin F."/>
            <person name="Silar P."/>
            <person name="Natvig D."/>
            <person name="Lalanne C."/>
            <person name="Gautier V."/>
            <person name="Ament-Velasquez S.L."/>
            <person name="Kruys A."/>
            <person name="Hutchinson M.I."/>
            <person name="Powell A.J."/>
            <person name="Barry K."/>
            <person name="Miller A.N."/>
            <person name="Grigoriev I.V."/>
            <person name="Debuchy R."/>
            <person name="Gladieux P."/>
            <person name="Thoren M.H."/>
            <person name="Johannesson H."/>
        </authorList>
    </citation>
    <scope>NUCLEOTIDE SEQUENCE</scope>
    <source>
        <strain evidence="2">CBS 168.71</strain>
    </source>
</reference>
<feature type="region of interest" description="Disordered" evidence="1">
    <location>
        <begin position="32"/>
        <end position="64"/>
    </location>
</feature>
<dbReference type="Proteomes" id="UP001278766">
    <property type="component" value="Unassembled WGS sequence"/>
</dbReference>
<dbReference type="AlphaFoldDB" id="A0AAE0HFG8"/>
<organism evidence="2 3">
    <name type="scientific">Chaetomium fimeti</name>
    <dbReference type="NCBI Taxonomy" id="1854472"/>
    <lineage>
        <taxon>Eukaryota</taxon>
        <taxon>Fungi</taxon>
        <taxon>Dikarya</taxon>
        <taxon>Ascomycota</taxon>
        <taxon>Pezizomycotina</taxon>
        <taxon>Sordariomycetes</taxon>
        <taxon>Sordariomycetidae</taxon>
        <taxon>Sordariales</taxon>
        <taxon>Chaetomiaceae</taxon>
        <taxon>Chaetomium</taxon>
    </lineage>
</organism>
<dbReference type="EMBL" id="JAUEPN010000004">
    <property type="protein sequence ID" value="KAK3295603.1"/>
    <property type="molecule type" value="Genomic_DNA"/>
</dbReference>
<evidence type="ECO:0000256" key="1">
    <source>
        <dbReference type="SAM" id="MobiDB-lite"/>
    </source>
</evidence>
<keyword evidence="3" id="KW-1185">Reference proteome</keyword>
<sequence>MWRGSAPVCRFSTGLAVPPALPLSMYGEQRSMPATIGRHTRGRDAWLRKRKRGPTKQGSMRHPWPFARVTTDLCSGETGLEQEKNTTRFKLGRCDTSF</sequence>
<evidence type="ECO:0000313" key="2">
    <source>
        <dbReference type="EMBL" id="KAK3295603.1"/>
    </source>
</evidence>
<name>A0AAE0HFG8_9PEZI</name>
<comment type="caution">
    <text evidence="2">The sequence shown here is derived from an EMBL/GenBank/DDBJ whole genome shotgun (WGS) entry which is preliminary data.</text>
</comment>
<accession>A0AAE0HFG8</accession>
<reference evidence="2" key="1">
    <citation type="journal article" date="2023" name="Mol. Phylogenet. Evol.">
        <title>Genome-scale phylogeny and comparative genomics of the fungal order Sordariales.</title>
        <authorList>
            <person name="Hensen N."/>
            <person name="Bonometti L."/>
            <person name="Westerberg I."/>
            <person name="Brannstrom I.O."/>
            <person name="Guillou S."/>
            <person name="Cros-Aarteil S."/>
            <person name="Calhoun S."/>
            <person name="Haridas S."/>
            <person name="Kuo A."/>
            <person name="Mondo S."/>
            <person name="Pangilinan J."/>
            <person name="Riley R."/>
            <person name="LaButti K."/>
            <person name="Andreopoulos B."/>
            <person name="Lipzen A."/>
            <person name="Chen C."/>
            <person name="Yan M."/>
            <person name="Daum C."/>
            <person name="Ng V."/>
            <person name="Clum A."/>
            <person name="Steindorff A."/>
            <person name="Ohm R.A."/>
            <person name="Martin F."/>
            <person name="Silar P."/>
            <person name="Natvig D.O."/>
            <person name="Lalanne C."/>
            <person name="Gautier V."/>
            <person name="Ament-Velasquez S.L."/>
            <person name="Kruys A."/>
            <person name="Hutchinson M.I."/>
            <person name="Powell A.J."/>
            <person name="Barry K."/>
            <person name="Miller A.N."/>
            <person name="Grigoriev I.V."/>
            <person name="Debuchy R."/>
            <person name="Gladieux P."/>
            <person name="Hiltunen Thoren M."/>
            <person name="Johannesson H."/>
        </authorList>
    </citation>
    <scope>NUCLEOTIDE SEQUENCE</scope>
    <source>
        <strain evidence="2">CBS 168.71</strain>
    </source>
</reference>